<accession>A0ABU2VU36</accession>
<evidence type="ECO:0000313" key="1">
    <source>
        <dbReference type="EMBL" id="MDT0488634.1"/>
    </source>
</evidence>
<gene>
    <name evidence="1" type="ORF">RNB18_52290</name>
</gene>
<dbReference type="Proteomes" id="UP001183824">
    <property type="component" value="Unassembled WGS sequence"/>
</dbReference>
<name>A0ABU2VU36_9ACTN</name>
<dbReference type="InterPro" id="IPR036388">
    <property type="entry name" value="WH-like_DNA-bd_sf"/>
</dbReference>
<reference evidence="2" key="1">
    <citation type="submission" date="2023-07" db="EMBL/GenBank/DDBJ databases">
        <title>30 novel species of actinomycetes from the DSMZ collection.</title>
        <authorList>
            <person name="Nouioui I."/>
        </authorList>
    </citation>
    <scope>NUCLEOTIDE SEQUENCE [LARGE SCALE GENOMIC DNA]</scope>
    <source>
        <strain evidence="2">DSM 41640</strain>
    </source>
</reference>
<dbReference type="Gene3D" id="1.10.10.10">
    <property type="entry name" value="Winged helix-like DNA-binding domain superfamily/Winged helix DNA-binding domain"/>
    <property type="match status" value="1"/>
</dbReference>
<sequence length="67" mass="7526">YTLTRAGRDLFAVVVALRQWGERRAFESGETHSVLVDERGLALAELRPTDNRGAVVDLDNTSVRKDR</sequence>
<keyword evidence="2" id="KW-1185">Reference proteome</keyword>
<dbReference type="InterPro" id="IPR036390">
    <property type="entry name" value="WH_DNA-bd_sf"/>
</dbReference>
<comment type="caution">
    <text evidence="1">The sequence shown here is derived from an EMBL/GenBank/DDBJ whole genome shotgun (WGS) entry which is preliminary data.</text>
</comment>
<protein>
    <submittedName>
        <fullName evidence="1">Transcriptional regulator</fullName>
    </submittedName>
</protein>
<feature type="non-terminal residue" evidence="1">
    <location>
        <position position="1"/>
    </location>
</feature>
<dbReference type="SUPFAM" id="SSF46785">
    <property type="entry name" value="Winged helix' DNA-binding domain"/>
    <property type="match status" value="1"/>
</dbReference>
<organism evidence="1 2">
    <name type="scientific">Streptomyces doebereineriae</name>
    <dbReference type="NCBI Taxonomy" id="3075528"/>
    <lineage>
        <taxon>Bacteria</taxon>
        <taxon>Bacillati</taxon>
        <taxon>Actinomycetota</taxon>
        <taxon>Actinomycetes</taxon>
        <taxon>Kitasatosporales</taxon>
        <taxon>Streptomycetaceae</taxon>
        <taxon>Streptomyces</taxon>
    </lineage>
</organism>
<dbReference type="EMBL" id="JAVREZ010000359">
    <property type="protein sequence ID" value="MDT0488634.1"/>
    <property type="molecule type" value="Genomic_DNA"/>
</dbReference>
<proteinExistence type="predicted"/>
<evidence type="ECO:0000313" key="2">
    <source>
        <dbReference type="Proteomes" id="UP001183824"/>
    </source>
</evidence>